<evidence type="ECO:0000256" key="2">
    <source>
        <dbReference type="ARBA" id="ARBA00004123"/>
    </source>
</evidence>
<comment type="caution">
    <text evidence="12">The sequence shown here is derived from an EMBL/GenBank/DDBJ whole genome shotgun (WGS) entry which is preliminary data.</text>
</comment>
<dbReference type="PANTHER" id="PTHR45843:SF1">
    <property type="entry name" value="PEPTIDYL-PROLYL CIS-TRANS ISOMERASE-LIKE 4"/>
    <property type="match status" value="1"/>
</dbReference>
<feature type="compositionally biased region" description="Low complexity" evidence="9">
    <location>
        <begin position="416"/>
        <end position="429"/>
    </location>
</feature>
<evidence type="ECO:0000313" key="12">
    <source>
        <dbReference type="EMBL" id="OEL15704.1"/>
    </source>
</evidence>
<evidence type="ECO:0000256" key="7">
    <source>
        <dbReference type="PROSITE-ProRule" id="PRU00176"/>
    </source>
</evidence>
<dbReference type="GO" id="GO:0003723">
    <property type="term" value="F:RNA binding"/>
    <property type="evidence" value="ECO:0007669"/>
    <property type="project" value="UniProtKB-UniRule"/>
</dbReference>
<feature type="compositionally biased region" description="Basic and acidic residues" evidence="9">
    <location>
        <begin position="480"/>
        <end position="491"/>
    </location>
</feature>
<reference evidence="12 13" key="1">
    <citation type="submission" date="2016-09" db="EMBL/GenBank/DDBJ databases">
        <title>The draft genome of Dichanthelium oligosanthes: A C3 panicoid grass species.</title>
        <authorList>
            <person name="Studer A.J."/>
            <person name="Schnable J.C."/>
            <person name="Brutnell T.P."/>
        </authorList>
    </citation>
    <scope>NUCLEOTIDE SEQUENCE [LARGE SCALE GENOMIC DNA]</scope>
    <source>
        <strain evidence="13">cv. Kellogg 1175</strain>
        <tissue evidence="12">Leaf</tissue>
    </source>
</reference>
<evidence type="ECO:0000256" key="6">
    <source>
        <dbReference type="ARBA" id="ARBA00023242"/>
    </source>
</evidence>
<dbReference type="InterPro" id="IPR035979">
    <property type="entry name" value="RBD_domain_sf"/>
</dbReference>
<dbReference type="PROSITE" id="PS50102">
    <property type="entry name" value="RRM"/>
    <property type="match status" value="1"/>
</dbReference>
<protein>
    <recommendedName>
        <fullName evidence="8">Peptidyl-prolyl cis-trans isomerase</fullName>
        <shortName evidence="8">PPIase</shortName>
        <ecNumber evidence="8">5.2.1.8</ecNumber>
    </recommendedName>
</protein>
<feature type="region of interest" description="Disordered" evidence="9">
    <location>
        <begin position="1"/>
        <end position="25"/>
    </location>
</feature>
<evidence type="ECO:0000256" key="4">
    <source>
        <dbReference type="ARBA" id="ARBA00023110"/>
    </source>
</evidence>
<feature type="compositionally biased region" description="Basic and acidic residues" evidence="9">
    <location>
        <begin position="343"/>
        <end position="415"/>
    </location>
</feature>
<dbReference type="Pfam" id="PF00076">
    <property type="entry name" value="RRM_1"/>
    <property type="match status" value="1"/>
</dbReference>
<evidence type="ECO:0000259" key="10">
    <source>
        <dbReference type="PROSITE" id="PS50072"/>
    </source>
</evidence>
<dbReference type="EMBL" id="LWDX02065784">
    <property type="protein sequence ID" value="OEL15704.1"/>
    <property type="molecule type" value="Genomic_DNA"/>
</dbReference>
<keyword evidence="5 8" id="KW-0413">Isomerase</keyword>
<dbReference type="InterPro" id="IPR029000">
    <property type="entry name" value="Cyclophilin-like_dom_sf"/>
</dbReference>
<dbReference type="SUPFAM" id="SSF54928">
    <property type="entry name" value="RNA-binding domain, RBD"/>
    <property type="match status" value="1"/>
</dbReference>
<dbReference type="PROSITE" id="PS50072">
    <property type="entry name" value="CSA_PPIASE_2"/>
    <property type="match status" value="1"/>
</dbReference>
<gene>
    <name evidence="12" type="ORF">BAE44_0023275</name>
</gene>
<dbReference type="SUPFAM" id="SSF50891">
    <property type="entry name" value="Cyclophilin-like"/>
    <property type="match status" value="1"/>
</dbReference>
<keyword evidence="13" id="KW-1185">Reference proteome</keyword>
<evidence type="ECO:0000256" key="8">
    <source>
        <dbReference type="RuleBase" id="RU365081"/>
    </source>
</evidence>
<dbReference type="Pfam" id="PF00160">
    <property type="entry name" value="Pro_isomerase"/>
    <property type="match status" value="1"/>
</dbReference>
<evidence type="ECO:0000259" key="11">
    <source>
        <dbReference type="PROSITE" id="PS50102"/>
    </source>
</evidence>
<accession>A0A1E5USA2</accession>
<dbReference type="InterPro" id="IPR002130">
    <property type="entry name" value="Cyclophilin-type_PPIase_dom"/>
</dbReference>
<comment type="catalytic activity">
    <reaction evidence="1 8">
        <text>[protein]-peptidylproline (omega=180) = [protein]-peptidylproline (omega=0)</text>
        <dbReference type="Rhea" id="RHEA:16237"/>
        <dbReference type="Rhea" id="RHEA-COMP:10747"/>
        <dbReference type="Rhea" id="RHEA-COMP:10748"/>
        <dbReference type="ChEBI" id="CHEBI:83833"/>
        <dbReference type="ChEBI" id="CHEBI:83834"/>
        <dbReference type="EC" id="5.2.1.8"/>
    </reaction>
</comment>
<keyword evidence="6 8" id="KW-0539">Nucleus</keyword>
<name>A0A1E5USA2_9POAL</name>
<feature type="domain" description="PPIase cyclophilin-type" evidence="10">
    <location>
        <begin position="1"/>
        <end position="132"/>
    </location>
</feature>
<proteinExistence type="inferred from homology"/>
<dbReference type="GO" id="GO:0005634">
    <property type="term" value="C:nucleus"/>
    <property type="evidence" value="ECO:0007669"/>
    <property type="project" value="UniProtKB-SubCell"/>
</dbReference>
<dbReference type="OrthoDB" id="2083at2759"/>
<comment type="function">
    <text evidence="8">PPIases accelerate the folding of proteins. It catalyzes the cis-trans isomerization of proline imidic peptide bonds in oligopeptides.</text>
</comment>
<dbReference type="InterPro" id="IPR035542">
    <property type="entry name" value="CRIP"/>
</dbReference>
<dbReference type="AlphaFoldDB" id="A0A1E5USA2"/>
<keyword evidence="4 8" id="KW-0697">Rotamase</keyword>
<dbReference type="STRING" id="888268.A0A1E5USA2"/>
<comment type="subcellular location">
    <subcellularLocation>
        <location evidence="2 8">Nucleus</location>
    </subcellularLocation>
</comment>
<sequence>MASTTLSSAFTLLSRPSSSPSPSASLPRMKYYNGCLFHDLKKDFVAQTGDPTGTGTGGDSIYKFLYGDKARFFHDEICPELRHSKTGTVAMASAGQNYNASQVFGMVAEGFDTLMKINKAYVDNKGRPFQDIRWSIAWVKHTYVLDDPFDDPPQIAEFVHKNSPKGMPHYEQYVMIFFVVNARIAKERLEDSRVSSDDTVGPEELEDKIRTKEAHKNAVTLQILGDIPDAQIKPPDNVLFVCKIHPVTQDGDLYTIFSHFGNVTSAEIIRDYKTGDSLCFAFIDGCFKYGAPNHLARDCDQYPEQKTKLPNYVLKDKNTQRGTGGRDHRRSHDLIFDEEGADYSDKKDYENDHRRKIRRTYDTESELRSRGGRSDKNSQERTHSNEKECKSGHSDDKGSRRGKDGDWNRGKHDGYHSYSRSGDRSSVSYNDHDYSKHRSRSSRSGEDDEKDYRQRDKLVGEGRHIDDGYEVGHRKRSHRREYGGHRDKPAF</sequence>
<feature type="domain" description="RRM" evidence="11">
    <location>
        <begin position="237"/>
        <end position="284"/>
    </location>
</feature>
<dbReference type="Proteomes" id="UP000095767">
    <property type="component" value="Unassembled WGS sequence"/>
</dbReference>
<dbReference type="InterPro" id="IPR012677">
    <property type="entry name" value="Nucleotide-bd_a/b_plait_sf"/>
</dbReference>
<dbReference type="GO" id="GO:0003755">
    <property type="term" value="F:peptidyl-prolyl cis-trans isomerase activity"/>
    <property type="evidence" value="ECO:0007669"/>
    <property type="project" value="UniProtKB-UniRule"/>
</dbReference>
<organism evidence="12 13">
    <name type="scientific">Dichanthelium oligosanthes</name>
    <dbReference type="NCBI Taxonomy" id="888268"/>
    <lineage>
        <taxon>Eukaryota</taxon>
        <taxon>Viridiplantae</taxon>
        <taxon>Streptophyta</taxon>
        <taxon>Embryophyta</taxon>
        <taxon>Tracheophyta</taxon>
        <taxon>Spermatophyta</taxon>
        <taxon>Magnoliopsida</taxon>
        <taxon>Liliopsida</taxon>
        <taxon>Poales</taxon>
        <taxon>Poaceae</taxon>
        <taxon>PACMAD clade</taxon>
        <taxon>Panicoideae</taxon>
        <taxon>Panicodae</taxon>
        <taxon>Paniceae</taxon>
        <taxon>Dichantheliinae</taxon>
        <taxon>Dichanthelium</taxon>
    </lineage>
</organism>
<dbReference type="Gene3D" id="2.40.100.10">
    <property type="entry name" value="Cyclophilin-like"/>
    <property type="match status" value="1"/>
</dbReference>
<dbReference type="PANTHER" id="PTHR45843">
    <property type="entry name" value="PEPTIDYL-PROLYL CIS-TRANS ISOMERASE-LIKE 4"/>
    <property type="match status" value="1"/>
</dbReference>
<evidence type="ECO:0000256" key="3">
    <source>
        <dbReference type="ARBA" id="ARBA00022884"/>
    </source>
</evidence>
<feature type="compositionally biased region" description="Basic and acidic residues" evidence="9">
    <location>
        <begin position="314"/>
        <end position="335"/>
    </location>
</feature>
<feature type="compositionally biased region" description="Basic and acidic residues" evidence="9">
    <location>
        <begin position="450"/>
        <end position="472"/>
    </location>
</feature>
<evidence type="ECO:0000256" key="5">
    <source>
        <dbReference type="ARBA" id="ARBA00023235"/>
    </source>
</evidence>
<dbReference type="EC" id="5.2.1.8" evidence="8"/>
<keyword evidence="3 7" id="KW-0694">RNA-binding</keyword>
<comment type="similarity">
    <text evidence="8">Belongs to the cyclophilin-type PPIase family. PPIL4 subfamily.</text>
</comment>
<feature type="region of interest" description="Disordered" evidence="9">
    <location>
        <begin position="310"/>
        <end position="491"/>
    </location>
</feature>
<dbReference type="InterPro" id="IPR000504">
    <property type="entry name" value="RRM_dom"/>
</dbReference>
<evidence type="ECO:0000313" key="13">
    <source>
        <dbReference type="Proteomes" id="UP000095767"/>
    </source>
</evidence>
<evidence type="ECO:0000256" key="9">
    <source>
        <dbReference type="SAM" id="MobiDB-lite"/>
    </source>
</evidence>
<dbReference type="Gene3D" id="3.30.70.330">
    <property type="match status" value="1"/>
</dbReference>
<evidence type="ECO:0000256" key="1">
    <source>
        <dbReference type="ARBA" id="ARBA00000971"/>
    </source>
</evidence>